<gene>
    <name evidence="1" type="ORF">BWY04_00487</name>
</gene>
<name>A0A1V5ZPG3_9BACT</name>
<reference evidence="1" key="1">
    <citation type="submission" date="2017-02" db="EMBL/GenBank/DDBJ databases">
        <title>Delving into the versatile metabolic prowess of the omnipresent phylum Bacteroidetes.</title>
        <authorList>
            <person name="Nobu M.K."/>
            <person name="Mei R."/>
            <person name="Narihiro T."/>
            <person name="Kuroda K."/>
            <person name="Liu W.-T."/>
        </authorList>
    </citation>
    <scope>NUCLEOTIDE SEQUENCE</scope>
    <source>
        <strain evidence="1">ADurb.Bin160</strain>
    </source>
</reference>
<sequence>MDELQILKTSQEWYSEYEDIEIIDPLGWLMENLDFSFNEELISKEEFEKRLNNSIIFQFSDENTVLKKASKKYGTFKQLMTTQEELSELIRAISRYLAERDVDETEIIDEIADSVIMIEQVVYMFGLKDRVRERIKYKLKRVEKKIELEENDQIFNF</sequence>
<evidence type="ECO:0008006" key="2">
    <source>
        <dbReference type="Google" id="ProtNLM"/>
    </source>
</evidence>
<dbReference type="AlphaFoldDB" id="A0A1V5ZPG3"/>
<protein>
    <recommendedName>
        <fullName evidence="2">NTP pyrophosphohydrolase MazG putative catalytic core domain-containing protein</fullName>
    </recommendedName>
</protein>
<dbReference type="Proteomes" id="UP000485621">
    <property type="component" value="Unassembled WGS sequence"/>
</dbReference>
<proteinExistence type="predicted"/>
<comment type="caution">
    <text evidence="1">The sequence shown here is derived from an EMBL/GenBank/DDBJ whole genome shotgun (WGS) entry which is preliminary data.</text>
</comment>
<organism evidence="1">
    <name type="scientific">candidate division CPR1 bacterium ADurb.Bin160</name>
    <dbReference type="NCBI Taxonomy" id="1852826"/>
    <lineage>
        <taxon>Bacteria</taxon>
        <taxon>candidate division CPR1</taxon>
    </lineage>
</organism>
<evidence type="ECO:0000313" key="1">
    <source>
        <dbReference type="EMBL" id="OQB42001.1"/>
    </source>
</evidence>
<dbReference type="EMBL" id="MWDB01000007">
    <property type="protein sequence ID" value="OQB42001.1"/>
    <property type="molecule type" value="Genomic_DNA"/>
</dbReference>
<accession>A0A1V5ZPG3</accession>